<keyword evidence="6 7" id="KW-0472">Membrane</keyword>
<evidence type="ECO:0000313" key="10">
    <source>
        <dbReference type="Proteomes" id="UP001193501"/>
    </source>
</evidence>
<evidence type="ECO:0000256" key="4">
    <source>
        <dbReference type="ARBA" id="ARBA00022692"/>
    </source>
</evidence>
<evidence type="ECO:0000256" key="6">
    <source>
        <dbReference type="ARBA" id="ARBA00023136"/>
    </source>
</evidence>
<dbReference type="InterPro" id="IPR000515">
    <property type="entry name" value="MetI-like"/>
</dbReference>
<reference evidence="9" key="1">
    <citation type="submission" date="2020-01" db="EMBL/GenBank/DDBJ databases">
        <authorList>
            <person name="Chen W.-M."/>
        </authorList>
    </citation>
    <scope>NUCLEOTIDE SEQUENCE</scope>
    <source>
        <strain evidence="9">CYK-10</strain>
    </source>
</reference>
<keyword evidence="2 7" id="KW-0813">Transport</keyword>
<keyword evidence="3" id="KW-1003">Cell membrane</keyword>
<keyword evidence="5 7" id="KW-1133">Transmembrane helix</keyword>
<sequence>MISFVAKRLWSGLWTLAALITLTFFVMRLVPGGPFSKNRKISPEVQANIEAAFHLDEPVWRQFLRYLGGLVQGDLGPSLRFRDYSVNDLIGSGLPYSLTLGFWAILVAAALGISLGMAGALRRNGPVDWATGAFGVMGIAVPIFILGPLAQLYFSLHLGLLPVSGWNDGIRSLILPVLILALPNVAYISRLTRSSLIESLREPHIRTARAKGIGPWRVLRAHALNGALLPVVAYLGPATAGLITGSILIETIFALPGVGRHFVDAALNRDYPLVMGITLLYGGFLILFNILTDITRAWMDPRLRHG</sequence>
<evidence type="ECO:0000256" key="1">
    <source>
        <dbReference type="ARBA" id="ARBA00004651"/>
    </source>
</evidence>
<dbReference type="SUPFAM" id="SSF161098">
    <property type="entry name" value="MetI-like"/>
    <property type="match status" value="1"/>
</dbReference>
<feature type="transmembrane region" description="Helical" evidence="7">
    <location>
        <begin position="227"/>
        <end position="253"/>
    </location>
</feature>
<feature type="transmembrane region" description="Helical" evidence="7">
    <location>
        <begin position="173"/>
        <end position="191"/>
    </location>
</feature>
<gene>
    <name evidence="9" type="ORF">GV832_09225</name>
</gene>
<dbReference type="PANTHER" id="PTHR43163">
    <property type="entry name" value="DIPEPTIDE TRANSPORT SYSTEM PERMEASE PROTEIN DPPB-RELATED"/>
    <property type="match status" value="1"/>
</dbReference>
<comment type="similarity">
    <text evidence="7">Belongs to the binding-protein-dependent transport system permease family.</text>
</comment>
<evidence type="ECO:0000313" key="9">
    <source>
        <dbReference type="EMBL" id="NBZ87757.1"/>
    </source>
</evidence>
<name>A0AAE5BUZ0_9RHOB</name>
<evidence type="ECO:0000256" key="3">
    <source>
        <dbReference type="ARBA" id="ARBA00022475"/>
    </source>
</evidence>
<keyword evidence="4 7" id="KW-0812">Transmembrane</keyword>
<dbReference type="GO" id="GO:0005886">
    <property type="term" value="C:plasma membrane"/>
    <property type="evidence" value="ECO:0007669"/>
    <property type="project" value="UniProtKB-SubCell"/>
</dbReference>
<comment type="caution">
    <text evidence="9">The sequence shown here is derived from an EMBL/GenBank/DDBJ whole genome shotgun (WGS) entry which is preliminary data.</text>
</comment>
<dbReference type="AlphaFoldDB" id="A0AAE5BUZ0"/>
<evidence type="ECO:0000256" key="7">
    <source>
        <dbReference type="RuleBase" id="RU363032"/>
    </source>
</evidence>
<dbReference type="Pfam" id="PF00528">
    <property type="entry name" value="BPD_transp_1"/>
    <property type="match status" value="1"/>
</dbReference>
<dbReference type="EMBL" id="JAABNR010000007">
    <property type="protein sequence ID" value="NBZ87757.1"/>
    <property type="molecule type" value="Genomic_DNA"/>
</dbReference>
<dbReference type="Gene3D" id="1.10.3720.10">
    <property type="entry name" value="MetI-like"/>
    <property type="match status" value="1"/>
</dbReference>
<dbReference type="InterPro" id="IPR035906">
    <property type="entry name" value="MetI-like_sf"/>
</dbReference>
<feature type="transmembrane region" description="Helical" evidence="7">
    <location>
        <begin position="133"/>
        <end position="153"/>
    </location>
</feature>
<feature type="transmembrane region" description="Helical" evidence="7">
    <location>
        <begin position="273"/>
        <end position="292"/>
    </location>
</feature>
<evidence type="ECO:0000256" key="5">
    <source>
        <dbReference type="ARBA" id="ARBA00022989"/>
    </source>
</evidence>
<dbReference type="Pfam" id="PF19300">
    <property type="entry name" value="BPD_transp_1_N"/>
    <property type="match status" value="1"/>
</dbReference>
<dbReference type="Proteomes" id="UP001193501">
    <property type="component" value="Unassembled WGS sequence"/>
</dbReference>
<dbReference type="PANTHER" id="PTHR43163:SF6">
    <property type="entry name" value="DIPEPTIDE TRANSPORT SYSTEM PERMEASE PROTEIN DPPB-RELATED"/>
    <property type="match status" value="1"/>
</dbReference>
<organism evidence="9 10">
    <name type="scientific">Stagnihabitans tardus</name>
    <dbReference type="NCBI Taxonomy" id="2699202"/>
    <lineage>
        <taxon>Bacteria</taxon>
        <taxon>Pseudomonadati</taxon>
        <taxon>Pseudomonadota</taxon>
        <taxon>Alphaproteobacteria</taxon>
        <taxon>Rhodobacterales</taxon>
        <taxon>Paracoccaceae</taxon>
        <taxon>Stagnihabitans</taxon>
    </lineage>
</organism>
<feature type="transmembrane region" description="Helical" evidence="7">
    <location>
        <begin position="12"/>
        <end position="30"/>
    </location>
</feature>
<protein>
    <submittedName>
        <fullName evidence="9">ABC transporter permease subunit</fullName>
    </submittedName>
</protein>
<dbReference type="PROSITE" id="PS50928">
    <property type="entry name" value="ABC_TM1"/>
    <property type="match status" value="1"/>
</dbReference>
<accession>A0AAE5BUZ0</accession>
<feature type="transmembrane region" description="Helical" evidence="7">
    <location>
        <begin position="100"/>
        <end position="121"/>
    </location>
</feature>
<evidence type="ECO:0000256" key="2">
    <source>
        <dbReference type="ARBA" id="ARBA00022448"/>
    </source>
</evidence>
<dbReference type="CDD" id="cd06261">
    <property type="entry name" value="TM_PBP2"/>
    <property type="match status" value="1"/>
</dbReference>
<evidence type="ECO:0000259" key="8">
    <source>
        <dbReference type="PROSITE" id="PS50928"/>
    </source>
</evidence>
<dbReference type="GO" id="GO:0071916">
    <property type="term" value="F:dipeptide transmembrane transporter activity"/>
    <property type="evidence" value="ECO:0007669"/>
    <property type="project" value="TreeGrafter"/>
</dbReference>
<feature type="domain" description="ABC transmembrane type-1" evidence="8">
    <location>
        <begin position="94"/>
        <end position="292"/>
    </location>
</feature>
<proteinExistence type="inferred from homology"/>
<dbReference type="RefSeq" id="WP_168774568.1">
    <property type="nucleotide sequence ID" value="NZ_JAABNR010000007.1"/>
</dbReference>
<keyword evidence="10" id="KW-1185">Reference proteome</keyword>
<comment type="subcellular location">
    <subcellularLocation>
        <location evidence="1 7">Cell membrane</location>
        <topology evidence="1 7">Multi-pass membrane protein</topology>
    </subcellularLocation>
</comment>
<dbReference type="InterPro" id="IPR045621">
    <property type="entry name" value="BPD_transp_1_N"/>
</dbReference>